<dbReference type="KEGG" id="acan:ACA1_140920"/>
<reference evidence="2 3" key="1">
    <citation type="journal article" date="2013" name="Genome Biol.">
        <title>Genome of Acanthamoeba castellanii highlights extensive lateral gene transfer and early evolution of tyrosine kinase signaling.</title>
        <authorList>
            <person name="Clarke M."/>
            <person name="Lohan A.J."/>
            <person name="Liu B."/>
            <person name="Lagkouvardos I."/>
            <person name="Roy S."/>
            <person name="Zafar N."/>
            <person name="Bertelli C."/>
            <person name="Schilde C."/>
            <person name="Kianianmomeni A."/>
            <person name="Burglin T.R."/>
            <person name="Frech C."/>
            <person name="Turcotte B."/>
            <person name="Kopec K.O."/>
            <person name="Synnott J.M."/>
            <person name="Choo C."/>
            <person name="Paponov I."/>
            <person name="Finkler A."/>
            <person name="Soon Heng Tan C."/>
            <person name="Hutchins A.P."/>
            <person name="Weinmeier T."/>
            <person name="Rattei T."/>
            <person name="Chu J.S."/>
            <person name="Gimenez G."/>
            <person name="Irimia M."/>
            <person name="Rigden D.J."/>
            <person name="Fitzpatrick D.A."/>
            <person name="Lorenzo-Morales J."/>
            <person name="Bateman A."/>
            <person name="Chiu C.H."/>
            <person name="Tang P."/>
            <person name="Hegemann P."/>
            <person name="Fromm H."/>
            <person name="Raoult D."/>
            <person name="Greub G."/>
            <person name="Miranda-Saavedra D."/>
            <person name="Chen N."/>
            <person name="Nash P."/>
            <person name="Ginger M.L."/>
            <person name="Horn M."/>
            <person name="Schaap P."/>
            <person name="Caler L."/>
            <person name="Loftus B."/>
        </authorList>
    </citation>
    <scope>NUCLEOTIDE SEQUENCE [LARGE SCALE GENOMIC DNA]</scope>
    <source>
        <strain evidence="2 3">Neff</strain>
    </source>
</reference>
<keyword evidence="3" id="KW-1185">Reference proteome</keyword>
<dbReference type="Pfam" id="PF00149">
    <property type="entry name" value="Metallophos"/>
    <property type="match status" value="1"/>
</dbReference>
<dbReference type="Proteomes" id="UP000011083">
    <property type="component" value="Unassembled WGS sequence"/>
</dbReference>
<sequence>METHDTAGGWRLQLASDLHLEAFVGSFGLTRFQELLLEKYNAPGGEIPVLGECLALLGDIGYPTRDTYREFLLQQAERFETVFVVAGNHEFYAVGSVTPDYDETKARIRSICSEAPKNNLHFLDRTSLLSRVSIVMTFMTVYLGFTLHRATAFWDKSSSDYKKIFVIDAETGQKRKSTVRDSVGWHEAAWLKEELAMAVERGEKVVVLTHHAPTFEKTSSPKFTRSVMTSIYASDLAAMFGDPVVAWLFGHTHWSSTQKVGSTLVASNQAGYFNEAGSTNYDPFFCLSFPPSSSSDLPTLSTS</sequence>
<dbReference type="PANTHER" id="PTHR37844:SF2">
    <property type="entry name" value="SER_THR PROTEIN PHOSPHATASE SUPERFAMILY (AFU_ORTHOLOGUE AFUA_1G14840)"/>
    <property type="match status" value="1"/>
</dbReference>
<dbReference type="GeneID" id="14912620"/>
<feature type="domain" description="Calcineurin-like phosphoesterase" evidence="1">
    <location>
        <begin position="15"/>
        <end position="254"/>
    </location>
</feature>
<protein>
    <submittedName>
        <fullName evidence="2">Ser/Thr protein phosphatase superfamily</fullName>
    </submittedName>
</protein>
<dbReference type="SUPFAM" id="SSF56300">
    <property type="entry name" value="Metallo-dependent phosphatases"/>
    <property type="match status" value="1"/>
</dbReference>
<dbReference type="OrthoDB" id="17359at2759"/>
<dbReference type="InterPro" id="IPR029052">
    <property type="entry name" value="Metallo-depent_PP-like"/>
</dbReference>
<dbReference type="AlphaFoldDB" id="L8GJ24"/>
<organism evidence="2 3">
    <name type="scientific">Acanthamoeba castellanii (strain ATCC 30010 / Neff)</name>
    <dbReference type="NCBI Taxonomy" id="1257118"/>
    <lineage>
        <taxon>Eukaryota</taxon>
        <taxon>Amoebozoa</taxon>
        <taxon>Discosea</taxon>
        <taxon>Longamoebia</taxon>
        <taxon>Centramoebida</taxon>
        <taxon>Acanthamoebidae</taxon>
        <taxon>Acanthamoeba</taxon>
    </lineage>
</organism>
<dbReference type="VEuPathDB" id="AmoebaDB:ACA1_140920"/>
<dbReference type="RefSeq" id="XP_004334179.1">
    <property type="nucleotide sequence ID" value="XM_004334131.1"/>
</dbReference>
<dbReference type="InterPro" id="IPR004843">
    <property type="entry name" value="Calcineurin-like_PHP"/>
</dbReference>
<evidence type="ECO:0000313" key="3">
    <source>
        <dbReference type="Proteomes" id="UP000011083"/>
    </source>
</evidence>
<accession>L8GJ24</accession>
<dbReference type="PANTHER" id="PTHR37844">
    <property type="entry name" value="SER/THR PROTEIN PHOSPHATASE SUPERFAMILY (AFU_ORTHOLOGUE AFUA_1G14840)"/>
    <property type="match status" value="1"/>
</dbReference>
<evidence type="ECO:0000313" key="2">
    <source>
        <dbReference type="EMBL" id="ELR12166.1"/>
    </source>
</evidence>
<name>L8GJ24_ACACF</name>
<proteinExistence type="predicted"/>
<gene>
    <name evidence="2" type="ORF">ACA1_140920</name>
</gene>
<dbReference type="GO" id="GO:0016787">
    <property type="term" value="F:hydrolase activity"/>
    <property type="evidence" value="ECO:0007669"/>
    <property type="project" value="InterPro"/>
</dbReference>
<evidence type="ECO:0000259" key="1">
    <source>
        <dbReference type="Pfam" id="PF00149"/>
    </source>
</evidence>
<dbReference type="EMBL" id="KB008128">
    <property type="protein sequence ID" value="ELR12166.1"/>
    <property type="molecule type" value="Genomic_DNA"/>
</dbReference>
<dbReference type="Gene3D" id="3.60.21.10">
    <property type="match status" value="1"/>
</dbReference>